<gene>
    <name evidence="1" type="ORF">SAMN05216213_104218</name>
</gene>
<accession>A0A1H0TNF2</accession>
<name>A0A1H0TNF2_9GAMM</name>
<evidence type="ECO:0000313" key="1">
    <source>
        <dbReference type="EMBL" id="SDP55295.1"/>
    </source>
</evidence>
<dbReference type="Proteomes" id="UP000199460">
    <property type="component" value="Unassembled WGS sequence"/>
</dbReference>
<proteinExistence type="predicted"/>
<dbReference type="RefSeq" id="WP_139205540.1">
    <property type="nucleotide sequence ID" value="NZ_FNJJ01000004.1"/>
</dbReference>
<organism evidence="1 2">
    <name type="scientific">Ectopseudomonas guguanensis</name>
    <dbReference type="NCBI Taxonomy" id="1198456"/>
    <lineage>
        <taxon>Bacteria</taxon>
        <taxon>Pseudomonadati</taxon>
        <taxon>Pseudomonadota</taxon>
        <taxon>Gammaproteobacteria</taxon>
        <taxon>Pseudomonadales</taxon>
        <taxon>Pseudomonadaceae</taxon>
        <taxon>Ectopseudomonas</taxon>
    </lineage>
</organism>
<evidence type="ECO:0000313" key="2">
    <source>
        <dbReference type="Proteomes" id="UP000199460"/>
    </source>
</evidence>
<reference evidence="2" key="1">
    <citation type="submission" date="2016-10" db="EMBL/GenBank/DDBJ databases">
        <authorList>
            <person name="Varghese N."/>
            <person name="Submissions S."/>
        </authorList>
    </citation>
    <scope>NUCLEOTIDE SEQUENCE [LARGE SCALE GENOMIC DNA]</scope>
    <source>
        <strain evidence="2">JCM 18416</strain>
    </source>
</reference>
<dbReference type="AlphaFoldDB" id="A0A1H0TNF2"/>
<dbReference type="SUPFAM" id="SSF52540">
    <property type="entry name" value="P-loop containing nucleoside triphosphate hydrolases"/>
    <property type="match status" value="1"/>
</dbReference>
<dbReference type="OrthoDB" id="547265at2"/>
<dbReference type="EMBL" id="FNJJ01000004">
    <property type="protein sequence ID" value="SDP55295.1"/>
    <property type="molecule type" value="Genomic_DNA"/>
</dbReference>
<protein>
    <submittedName>
        <fullName evidence="1">Uncharacterized protein</fullName>
    </submittedName>
</protein>
<dbReference type="GeneID" id="300934337"/>
<keyword evidence="2" id="KW-1185">Reference proteome</keyword>
<dbReference type="InterPro" id="IPR027417">
    <property type="entry name" value="P-loop_NTPase"/>
</dbReference>
<sequence>MFNKIYLHIGLPKTGTSYLQNALDALSREGELLRTSYPVLNTCEDHTRIQSGNGEAIAFQLLVEKVPDFCVQTVARLTAELLAKADQSKANLLISSEHFSNADPERMVHVLDILKAHAISVEVLVFVRPIDRLCYSRYHQEVKRHAESRVYGAEFFESFSSHMLQQVELIGNLPCVTHIFDYKAGGLLAVLLEFLGEDSGLHVPFTDQTVNRSLTELELKLLRQINAIFKKPELSTRISDRWIYANPQAPSMVDNTDPEQLVVVLRQLISEQGERFAAPVCLAMLERLLAVTGGARSTEENKSEAVPVVQPDIDGLMQMALEEIFNSMHIEEQVSEYAKQLLPTRDVFDPVHYLLLNRDVLAAGVDPILHFKQFGRKEGRFSSFSSIGKIFD</sequence>